<protein>
    <submittedName>
        <fullName evidence="1">Uncharacterized protein</fullName>
    </submittedName>
</protein>
<dbReference type="AlphaFoldDB" id="A0AAQ1SP65"/>
<proteinExistence type="predicted"/>
<gene>
    <name evidence="1" type="ORF">LMANV2_360012</name>
</gene>
<accession>A0AAQ1SP65</accession>
<name>A0AAQ1SP65_LEPIR</name>
<evidence type="ECO:0000313" key="1">
    <source>
        <dbReference type="EMBL" id="SOR61927.1"/>
    </source>
</evidence>
<evidence type="ECO:0000313" key="2">
    <source>
        <dbReference type="Proteomes" id="UP000234460"/>
    </source>
</evidence>
<dbReference type="Proteomes" id="UP000234460">
    <property type="component" value="Chromosome LMANV2"/>
</dbReference>
<comment type="caution">
    <text evidence="1">The sequence shown here is derived from an EMBL/GenBank/DDBJ whole genome shotgun (WGS) entry which is preliminary data.</text>
</comment>
<dbReference type="EMBL" id="OEJX01000030">
    <property type="protein sequence ID" value="SOR61927.1"/>
    <property type="molecule type" value="Genomic_DNA"/>
</dbReference>
<reference evidence="1 2" key="1">
    <citation type="submission" date="2017-11" db="EMBL/GenBank/DDBJ databases">
        <authorList>
            <person name="Lechat P."/>
        </authorList>
    </citation>
    <scope>NUCLEOTIDE SEQUENCE [LARGE SCALE GENOMIC DNA]</scope>
    <source>
        <strain evidence="1">L495</strain>
    </source>
</reference>
<sequence>MLIAAMECLNNSNIKPQKQIHVQQTNRNNLESISKILYLYLTRKHENNTILKPVSNLKMWISHNKAKDFKLDIIF</sequence>
<organism evidence="1 2">
    <name type="scientific">Leptospira interrogans serovar Manilae</name>
    <dbReference type="NCBI Taxonomy" id="214675"/>
    <lineage>
        <taxon>Bacteria</taxon>
        <taxon>Pseudomonadati</taxon>
        <taxon>Spirochaetota</taxon>
        <taxon>Spirochaetia</taxon>
        <taxon>Leptospirales</taxon>
        <taxon>Leptospiraceae</taxon>
        <taxon>Leptospira</taxon>
    </lineage>
</organism>